<dbReference type="InterPro" id="IPR031825">
    <property type="entry name" value="RXLR"/>
</dbReference>
<accession>A0AAD9GSI1</accession>
<dbReference type="EMBL" id="JASMQC010000007">
    <property type="protein sequence ID" value="KAK1943960.1"/>
    <property type="molecule type" value="Genomic_DNA"/>
</dbReference>
<feature type="chain" id="PRO_5041784151" description="RxLR effector protein" evidence="5">
    <location>
        <begin position="21"/>
        <end position="168"/>
    </location>
</feature>
<organism evidence="6 7">
    <name type="scientific">Phytophthora citrophthora</name>
    <dbReference type="NCBI Taxonomy" id="4793"/>
    <lineage>
        <taxon>Eukaryota</taxon>
        <taxon>Sar</taxon>
        <taxon>Stramenopiles</taxon>
        <taxon>Oomycota</taxon>
        <taxon>Peronosporomycetes</taxon>
        <taxon>Peronosporales</taxon>
        <taxon>Peronosporaceae</taxon>
        <taxon>Phytophthora</taxon>
    </lineage>
</organism>
<gene>
    <name evidence="6" type="ORF">P3T76_005356</name>
</gene>
<keyword evidence="4 5" id="KW-0732">Signal</keyword>
<evidence type="ECO:0000256" key="5">
    <source>
        <dbReference type="RuleBase" id="RU367124"/>
    </source>
</evidence>
<dbReference type="GO" id="GO:0005576">
    <property type="term" value="C:extracellular region"/>
    <property type="evidence" value="ECO:0007669"/>
    <property type="project" value="UniProtKB-SubCell"/>
</dbReference>
<evidence type="ECO:0000256" key="3">
    <source>
        <dbReference type="ARBA" id="ARBA00022525"/>
    </source>
</evidence>
<evidence type="ECO:0000256" key="4">
    <source>
        <dbReference type="ARBA" id="ARBA00022729"/>
    </source>
</evidence>
<sequence>MKFTYVLLLVLCIVITTCDALSTGQDNEYQAVVSPLAKRSLRTVDTIESDDEEERGIFPSSFKNIIKKGTSKASDWDLMHKYKSLQKARWSDDDIYQLWVRQRKDADKIYTRWIRLGKSEEQVSQLFLRNGLNPEYLYSILTRQGKSMDDIYSLWQKVGLHNGQIYNI</sequence>
<keyword evidence="3 5" id="KW-0964">Secreted</keyword>
<dbReference type="AlphaFoldDB" id="A0AAD9GSI1"/>
<evidence type="ECO:0000313" key="7">
    <source>
        <dbReference type="Proteomes" id="UP001259832"/>
    </source>
</evidence>
<feature type="signal peptide" evidence="5">
    <location>
        <begin position="1"/>
        <end position="20"/>
    </location>
</feature>
<dbReference type="Proteomes" id="UP001259832">
    <property type="component" value="Unassembled WGS sequence"/>
</dbReference>
<comment type="similarity">
    <text evidence="2 5">Belongs to the RxLR effector family.</text>
</comment>
<comment type="subcellular location">
    <subcellularLocation>
        <location evidence="1 5">Secreted</location>
    </subcellularLocation>
</comment>
<comment type="domain">
    <text evidence="5">The RxLR-dEER motif acts to carry the protein into the host cell cytoplasm through binding to cell surface phosphatidylinositol-3-phosphate.</text>
</comment>
<evidence type="ECO:0000256" key="1">
    <source>
        <dbReference type="ARBA" id="ARBA00004613"/>
    </source>
</evidence>
<protein>
    <recommendedName>
        <fullName evidence="5">RxLR effector protein</fullName>
    </recommendedName>
</protein>
<evidence type="ECO:0000313" key="6">
    <source>
        <dbReference type="EMBL" id="KAK1943960.1"/>
    </source>
</evidence>
<proteinExistence type="inferred from homology"/>
<comment type="function">
    <text evidence="5">Effector that suppresses plant defense responses during pathogen infection.</text>
</comment>
<comment type="caution">
    <text evidence="6">The sequence shown here is derived from an EMBL/GenBank/DDBJ whole genome shotgun (WGS) entry which is preliminary data.</text>
</comment>
<keyword evidence="7" id="KW-1185">Reference proteome</keyword>
<evidence type="ECO:0000256" key="2">
    <source>
        <dbReference type="ARBA" id="ARBA00010400"/>
    </source>
</evidence>
<dbReference type="Pfam" id="PF16810">
    <property type="entry name" value="RXLR"/>
    <property type="match status" value="1"/>
</dbReference>
<name>A0AAD9GSI1_9STRA</name>
<reference evidence="6" key="1">
    <citation type="submission" date="2023-08" db="EMBL/GenBank/DDBJ databases">
        <title>Reference Genome Resource for the Citrus Pathogen Phytophthora citrophthora.</title>
        <authorList>
            <person name="Moller H."/>
            <person name="Coetzee B."/>
            <person name="Rose L.J."/>
            <person name="Van Niekerk J.M."/>
        </authorList>
    </citation>
    <scope>NUCLEOTIDE SEQUENCE</scope>
    <source>
        <strain evidence="6">STE-U-9442</strain>
    </source>
</reference>